<dbReference type="Pfam" id="PF00069">
    <property type="entry name" value="Pkinase"/>
    <property type="match status" value="1"/>
</dbReference>
<dbReference type="Gene3D" id="3.30.200.20">
    <property type="entry name" value="Phosphorylase Kinase, domain 1"/>
    <property type="match status" value="1"/>
</dbReference>
<feature type="compositionally biased region" description="Low complexity" evidence="7">
    <location>
        <begin position="335"/>
        <end position="350"/>
    </location>
</feature>
<evidence type="ECO:0000256" key="8">
    <source>
        <dbReference type="SAM" id="Phobius"/>
    </source>
</evidence>
<dbReference type="PANTHER" id="PTHR43289">
    <property type="entry name" value="MITOGEN-ACTIVATED PROTEIN KINASE KINASE KINASE 20-RELATED"/>
    <property type="match status" value="1"/>
</dbReference>
<evidence type="ECO:0000256" key="5">
    <source>
        <dbReference type="ARBA" id="ARBA00022777"/>
    </source>
</evidence>
<dbReference type="SUPFAM" id="SSF56112">
    <property type="entry name" value="Protein kinase-like (PK-like)"/>
    <property type="match status" value="1"/>
</dbReference>
<dbReference type="InterPro" id="IPR011009">
    <property type="entry name" value="Kinase-like_dom_sf"/>
</dbReference>
<keyword evidence="2" id="KW-0723">Serine/threonine-protein kinase</keyword>
<keyword evidence="8" id="KW-0812">Transmembrane</keyword>
<dbReference type="EMBL" id="JAVYII010000001">
    <property type="protein sequence ID" value="MDT9591884.1"/>
    <property type="molecule type" value="Genomic_DNA"/>
</dbReference>
<protein>
    <recommendedName>
        <fullName evidence="1">non-specific serine/threonine protein kinase</fullName>
        <ecNumber evidence="1">2.7.11.1</ecNumber>
    </recommendedName>
</protein>
<evidence type="ECO:0000256" key="4">
    <source>
        <dbReference type="ARBA" id="ARBA00022741"/>
    </source>
</evidence>
<feature type="compositionally biased region" description="Pro residues" evidence="7">
    <location>
        <begin position="351"/>
        <end position="363"/>
    </location>
</feature>
<sequence length="603" mass="62600">MAGEGGDRTDGAWRPPASPAPPGPEPEEIPGYVELTEVGRGGDSVVYRARQVSLGRLVAIKVLGTDDPARVARFRREVDITVDLGRQHPNIVTLLDVGEAASGRAFLVMDFVEAGTVHDRLGAQGPLPPHEVVELGYVLADALAFAHAHEVLHRDVKPQNVLVLPTSWVLSDFGIARLAGSEHTASVETFTYRHAAPQVLDGMRPSKSDDLWSLGSTLFTLLDGRPPFASDDPEDDSALSYIRRARTEDHRPLVLPDAEQLAAVIGRCLAKSPEDRWPDAASLRDALAALRARSWEPDATGTPPAPAAAAPAVASTPAPGPAAEVPPSPAPATPTAPRVAAPATASQPAPAAEPEPVPDPAPGWAPGAAEPEPLALSVLSHSPVQHEPDAAPTGTAPHGARKPGAVAASETEDDRAAGADGADASPPTGRAAERTPAERRRRRLLIGLGVLAAVLGIGLSIVGAALRDGGDDEPAAAPSEDVGGSEAGFEVGEEPGSDVTTPDLEPRPDPELAVLFQDLDADGLDIVLSWSDPSEGAGDFVVTRTSGPDGQGVQSVRQLPAGQTSYRIEGALVNPGRQCYLISLHLPTGEFGTSEVRCITAPE</sequence>
<gene>
    <name evidence="10" type="ORF">RDV89_02300</name>
</gene>
<proteinExistence type="predicted"/>
<keyword evidence="11" id="KW-1185">Reference proteome</keyword>
<evidence type="ECO:0000256" key="2">
    <source>
        <dbReference type="ARBA" id="ARBA00022527"/>
    </source>
</evidence>
<keyword evidence="3" id="KW-0808">Transferase</keyword>
<feature type="transmembrane region" description="Helical" evidence="8">
    <location>
        <begin position="444"/>
        <end position="466"/>
    </location>
</feature>
<dbReference type="GO" id="GO:0016301">
    <property type="term" value="F:kinase activity"/>
    <property type="evidence" value="ECO:0007669"/>
    <property type="project" value="UniProtKB-KW"/>
</dbReference>
<evidence type="ECO:0000256" key="7">
    <source>
        <dbReference type="SAM" id="MobiDB-lite"/>
    </source>
</evidence>
<dbReference type="Proteomes" id="UP001268542">
    <property type="component" value="Unassembled WGS sequence"/>
</dbReference>
<dbReference type="InterPro" id="IPR000719">
    <property type="entry name" value="Prot_kinase_dom"/>
</dbReference>
<feature type="compositionally biased region" description="Basic and acidic residues" evidence="7">
    <location>
        <begin position="1"/>
        <end position="11"/>
    </location>
</feature>
<reference evidence="10 11" key="1">
    <citation type="submission" date="2023-08" db="EMBL/GenBank/DDBJ databases">
        <title>Nocardioides seae sp. nov., a bacterium isolated from a soil.</title>
        <authorList>
            <person name="Wang X."/>
        </authorList>
    </citation>
    <scope>NUCLEOTIDE SEQUENCE [LARGE SCALE GENOMIC DNA]</scope>
    <source>
        <strain evidence="10 11">YZH12</strain>
    </source>
</reference>
<feature type="domain" description="Protein kinase" evidence="9">
    <location>
        <begin position="32"/>
        <end position="288"/>
    </location>
</feature>
<dbReference type="InterPro" id="IPR008271">
    <property type="entry name" value="Ser/Thr_kinase_AS"/>
</dbReference>
<evidence type="ECO:0000313" key="10">
    <source>
        <dbReference type="EMBL" id="MDT9591884.1"/>
    </source>
</evidence>
<comment type="caution">
    <text evidence="10">The sequence shown here is derived from an EMBL/GenBank/DDBJ whole genome shotgun (WGS) entry which is preliminary data.</text>
</comment>
<evidence type="ECO:0000256" key="1">
    <source>
        <dbReference type="ARBA" id="ARBA00012513"/>
    </source>
</evidence>
<dbReference type="PROSITE" id="PS00108">
    <property type="entry name" value="PROTEIN_KINASE_ST"/>
    <property type="match status" value="1"/>
</dbReference>
<accession>A0ABU3PRQ3</accession>
<feature type="region of interest" description="Disordered" evidence="7">
    <location>
        <begin position="1"/>
        <end position="29"/>
    </location>
</feature>
<evidence type="ECO:0000259" key="9">
    <source>
        <dbReference type="PROSITE" id="PS50011"/>
    </source>
</evidence>
<feature type="compositionally biased region" description="Pro residues" evidence="7">
    <location>
        <begin position="318"/>
        <end position="334"/>
    </location>
</feature>
<keyword evidence="4" id="KW-0547">Nucleotide-binding</keyword>
<keyword evidence="8" id="KW-1133">Transmembrane helix</keyword>
<dbReference type="RefSeq" id="WP_315730948.1">
    <property type="nucleotide sequence ID" value="NZ_JAVYII010000001.1"/>
</dbReference>
<feature type="compositionally biased region" description="Low complexity" evidence="7">
    <location>
        <begin position="418"/>
        <end position="430"/>
    </location>
</feature>
<evidence type="ECO:0000256" key="6">
    <source>
        <dbReference type="ARBA" id="ARBA00022840"/>
    </source>
</evidence>
<dbReference type="CDD" id="cd14014">
    <property type="entry name" value="STKc_PknB_like"/>
    <property type="match status" value="1"/>
</dbReference>
<keyword evidence="6" id="KW-0067">ATP-binding</keyword>
<dbReference type="PANTHER" id="PTHR43289:SF6">
    <property type="entry name" value="SERINE_THREONINE-PROTEIN KINASE NEKL-3"/>
    <property type="match status" value="1"/>
</dbReference>
<dbReference type="EC" id="2.7.11.1" evidence="1"/>
<feature type="region of interest" description="Disordered" evidence="7">
    <location>
        <begin position="384"/>
        <end position="437"/>
    </location>
</feature>
<dbReference type="SMART" id="SM00220">
    <property type="entry name" value="S_TKc"/>
    <property type="match status" value="1"/>
</dbReference>
<organism evidence="10 11">
    <name type="scientific">Nocardioides imazamoxiresistens</name>
    <dbReference type="NCBI Taxonomy" id="3231893"/>
    <lineage>
        <taxon>Bacteria</taxon>
        <taxon>Bacillati</taxon>
        <taxon>Actinomycetota</taxon>
        <taxon>Actinomycetes</taxon>
        <taxon>Propionibacteriales</taxon>
        <taxon>Nocardioidaceae</taxon>
        <taxon>Nocardioides</taxon>
    </lineage>
</organism>
<keyword evidence="5 10" id="KW-0418">Kinase</keyword>
<evidence type="ECO:0000256" key="3">
    <source>
        <dbReference type="ARBA" id="ARBA00022679"/>
    </source>
</evidence>
<dbReference type="Gene3D" id="1.10.510.10">
    <property type="entry name" value="Transferase(Phosphotransferase) domain 1"/>
    <property type="match status" value="1"/>
</dbReference>
<feature type="region of interest" description="Disordered" evidence="7">
    <location>
        <begin position="296"/>
        <end position="370"/>
    </location>
</feature>
<evidence type="ECO:0000313" key="11">
    <source>
        <dbReference type="Proteomes" id="UP001268542"/>
    </source>
</evidence>
<feature type="region of interest" description="Disordered" evidence="7">
    <location>
        <begin position="470"/>
        <end position="505"/>
    </location>
</feature>
<name>A0ABU3PRQ3_9ACTN</name>
<feature type="compositionally biased region" description="Low complexity" evidence="7">
    <location>
        <begin position="299"/>
        <end position="317"/>
    </location>
</feature>
<keyword evidence="8" id="KW-0472">Membrane</keyword>
<dbReference type="PROSITE" id="PS50011">
    <property type="entry name" value="PROTEIN_KINASE_DOM"/>
    <property type="match status" value="1"/>
</dbReference>